<keyword evidence="1" id="KW-0378">Hydrolase</keyword>
<reference evidence="4" key="1">
    <citation type="submission" date="2017-09" db="EMBL/GenBank/DDBJ databases">
        <title>Depth-based differentiation of microbial function through sediment-hosted aquifers and enrichment of novel symbionts in the deep terrestrial subsurface.</title>
        <authorList>
            <person name="Probst A.J."/>
            <person name="Ladd B."/>
            <person name="Jarett J.K."/>
            <person name="Geller-Mcgrath D.E."/>
            <person name="Sieber C.M.K."/>
            <person name="Emerson J.B."/>
            <person name="Anantharaman K."/>
            <person name="Thomas B.C."/>
            <person name="Malmstrom R."/>
            <person name="Stieglmeier M."/>
            <person name="Klingl A."/>
            <person name="Woyke T."/>
            <person name="Ryan C.M."/>
            <person name="Banfield J.F."/>
        </authorList>
    </citation>
    <scope>NUCLEOTIDE SEQUENCE [LARGE SCALE GENOMIC DNA]</scope>
</reference>
<dbReference type="Pfam" id="PF07521">
    <property type="entry name" value="RMMBL"/>
    <property type="match status" value="1"/>
</dbReference>
<dbReference type="GO" id="GO:0004521">
    <property type="term" value="F:RNA endonuclease activity"/>
    <property type="evidence" value="ECO:0007669"/>
    <property type="project" value="TreeGrafter"/>
</dbReference>
<evidence type="ECO:0000313" key="3">
    <source>
        <dbReference type="EMBL" id="PIU99024.1"/>
    </source>
</evidence>
<dbReference type="InterPro" id="IPR050698">
    <property type="entry name" value="MBL"/>
</dbReference>
<dbReference type="InterPro" id="IPR022712">
    <property type="entry name" value="Beta_Casp"/>
</dbReference>
<organism evidence="3 4">
    <name type="scientific">Candidatus Wolfebacteria bacterium CG03_land_8_20_14_0_80_36_15</name>
    <dbReference type="NCBI Taxonomy" id="1975067"/>
    <lineage>
        <taxon>Bacteria</taxon>
        <taxon>Candidatus Wolfeibacteriota</taxon>
    </lineage>
</organism>
<dbReference type="SMART" id="SM01027">
    <property type="entry name" value="Beta-Casp"/>
    <property type="match status" value="1"/>
</dbReference>
<dbReference type="Proteomes" id="UP000230131">
    <property type="component" value="Unassembled WGS sequence"/>
</dbReference>
<dbReference type="EMBL" id="PEVH01000061">
    <property type="protein sequence ID" value="PIU99024.1"/>
    <property type="molecule type" value="Genomic_DNA"/>
</dbReference>
<dbReference type="Pfam" id="PF10996">
    <property type="entry name" value="Beta-Casp"/>
    <property type="match status" value="1"/>
</dbReference>
<gene>
    <name evidence="3" type="ORF">COS59_02015</name>
</gene>
<dbReference type="Gene3D" id="3.40.50.10890">
    <property type="match status" value="1"/>
</dbReference>
<protein>
    <recommendedName>
        <fullName evidence="2">Beta-Casp domain-containing protein</fullName>
    </recommendedName>
</protein>
<accession>A0A2M7B7D1</accession>
<proteinExistence type="predicted"/>
<dbReference type="AlphaFoldDB" id="A0A2M7B7D1"/>
<evidence type="ECO:0000259" key="2">
    <source>
        <dbReference type="SMART" id="SM01027"/>
    </source>
</evidence>
<sequence length="202" mass="23104">ENGRIPKVPIFLDSPLAINLTKIYKNYFTDKRYFNKEAFEATKKDEAIFDFPGLKMILSHSQSEEIDKIKESKVIIAGAGMSQGGRIVRHEYHFLPDSNSAILFVGYQIKGSLGRKILDGEKTVKIFGEEIPVRARKEFISGYSAHADQNMLLNWLRPMRITLKKIFLVQGEEEQMLPLAQKIRDELAIEVAIPSLNEEFML</sequence>
<dbReference type="InterPro" id="IPR036866">
    <property type="entry name" value="RibonucZ/Hydroxyglut_hydro"/>
</dbReference>
<feature type="domain" description="Beta-Casp" evidence="2">
    <location>
        <begin position="1"/>
        <end position="117"/>
    </location>
</feature>
<dbReference type="InterPro" id="IPR011108">
    <property type="entry name" value="RMMBL"/>
</dbReference>
<dbReference type="GO" id="GO:0016787">
    <property type="term" value="F:hydrolase activity"/>
    <property type="evidence" value="ECO:0007669"/>
    <property type="project" value="UniProtKB-KW"/>
</dbReference>
<name>A0A2M7B7D1_9BACT</name>
<dbReference type="SUPFAM" id="SSF56281">
    <property type="entry name" value="Metallo-hydrolase/oxidoreductase"/>
    <property type="match status" value="1"/>
</dbReference>
<dbReference type="PANTHER" id="PTHR11203:SF37">
    <property type="entry name" value="INTEGRATOR COMPLEX SUBUNIT 11"/>
    <property type="match status" value="1"/>
</dbReference>
<evidence type="ECO:0000256" key="1">
    <source>
        <dbReference type="ARBA" id="ARBA00022801"/>
    </source>
</evidence>
<comment type="caution">
    <text evidence="3">The sequence shown here is derived from an EMBL/GenBank/DDBJ whole genome shotgun (WGS) entry which is preliminary data.</text>
</comment>
<dbReference type="PANTHER" id="PTHR11203">
    <property type="entry name" value="CLEAVAGE AND POLYADENYLATION SPECIFICITY FACTOR FAMILY MEMBER"/>
    <property type="match status" value="1"/>
</dbReference>
<evidence type="ECO:0000313" key="4">
    <source>
        <dbReference type="Proteomes" id="UP000230131"/>
    </source>
</evidence>
<feature type="non-terminal residue" evidence="3">
    <location>
        <position position="1"/>
    </location>
</feature>